<dbReference type="Gene3D" id="3.10.50.10">
    <property type="match status" value="1"/>
</dbReference>
<dbReference type="PANTHER" id="PTHR46066">
    <property type="entry name" value="CHITINASE DOMAIN-CONTAINING PROTEIN 1 FAMILY MEMBER"/>
    <property type="match status" value="1"/>
</dbReference>
<dbReference type="KEGG" id="eff:skT53_35170"/>
<dbReference type="GO" id="GO:0070492">
    <property type="term" value="F:oligosaccharide binding"/>
    <property type="evidence" value="ECO:0007669"/>
    <property type="project" value="TreeGrafter"/>
</dbReference>
<dbReference type="Proteomes" id="UP000593802">
    <property type="component" value="Chromosome"/>
</dbReference>
<dbReference type="InterPro" id="IPR011583">
    <property type="entry name" value="Chitinase_II/V-like_cat"/>
</dbReference>
<evidence type="ECO:0000313" key="3">
    <source>
        <dbReference type="Proteomes" id="UP000593802"/>
    </source>
</evidence>
<feature type="domain" description="GH18" evidence="1">
    <location>
        <begin position="1"/>
        <end position="222"/>
    </location>
</feature>
<dbReference type="InterPro" id="IPR029070">
    <property type="entry name" value="Chitinase_insertion_sf"/>
</dbReference>
<dbReference type="Gene3D" id="3.20.20.80">
    <property type="entry name" value="Glycosidases"/>
    <property type="match status" value="1"/>
</dbReference>
<dbReference type="Pfam" id="PF00704">
    <property type="entry name" value="Glyco_hydro_18"/>
    <property type="match status" value="1"/>
</dbReference>
<evidence type="ECO:0000259" key="1">
    <source>
        <dbReference type="PROSITE" id="PS51910"/>
    </source>
</evidence>
<evidence type="ECO:0000313" key="2">
    <source>
        <dbReference type="EMBL" id="BCJ88532.1"/>
    </source>
</evidence>
<sequence length="222" mass="25424">MISTRGYAGVNIDFEGGLPEDRDLYSDFLRFLRDRIRPRGLVLTVAVPAKTGEDIPWWRGYDFGAIGSVVDYMFLMAYDWHHLASEPGPVAPINGVRQTIEFSLEHVARNKILLGIPFHSYDWTLPYRPGSPVRAISSQQAVRLAIRHQVPIEYSEEYKSPFFYYTDEQGQRHVVWFEDVRSLMEKGLLIRQYQLGGLGTWQLALSIAQATSMLRSNVIKVT</sequence>
<dbReference type="SUPFAM" id="SSF51445">
    <property type="entry name" value="(Trans)glycosidases"/>
    <property type="match status" value="1"/>
</dbReference>
<gene>
    <name evidence="2" type="ORF">skT53_35170</name>
</gene>
<dbReference type="InterPro" id="IPR017853">
    <property type="entry name" value="GH"/>
</dbReference>
<keyword evidence="3" id="KW-1185">Reference proteome</keyword>
<dbReference type="GO" id="GO:0012505">
    <property type="term" value="C:endomembrane system"/>
    <property type="evidence" value="ECO:0007669"/>
    <property type="project" value="TreeGrafter"/>
</dbReference>
<proteinExistence type="predicted"/>
<dbReference type="GO" id="GO:0005975">
    <property type="term" value="P:carbohydrate metabolic process"/>
    <property type="evidence" value="ECO:0007669"/>
    <property type="project" value="InterPro"/>
</dbReference>
<dbReference type="PROSITE" id="PS51910">
    <property type="entry name" value="GH18_2"/>
    <property type="match status" value="1"/>
</dbReference>
<dbReference type="EMBL" id="AP023366">
    <property type="protein sequence ID" value="BCJ88532.1"/>
    <property type="molecule type" value="Genomic_DNA"/>
</dbReference>
<dbReference type="PANTHER" id="PTHR46066:SF2">
    <property type="entry name" value="CHITINASE DOMAIN-CONTAINING PROTEIN 1"/>
    <property type="match status" value="1"/>
</dbReference>
<protein>
    <recommendedName>
        <fullName evidence="1">GH18 domain-containing protein</fullName>
    </recommendedName>
</protein>
<name>A0A7I8DGQ1_9BACL</name>
<dbReference type="SMART" id="SM00636">
    <property type="entry name" value="Glyco_18"/>
    <property type="match status" value="1"/>
</dbReference>
<dbReference type="GO" id="GO:0008061">
    <property type="term" value="F:chitin binding"/>
    <property type="evidence" value="ECO:0007669"/>
    <property type="project" value="InterPro"/>
</dbReference>
<reference evidence="2 3" key="1">
    <citation type="submission" date="2020-08" db="EMBL/GenBank/DDBJ databases">
        <title>Complete Genome Sequence of Effusibacillus dendaii Strain skT53, Isolated from Farmland soil.</title>
        <authorList>
            <person name="Konishi T."/>
            <person name="Kawasaki H."/>
        </authorList>
    </citation>
    <scope>NUCLEOTIDE SEQUENCE [LARGE SCALE GENOMIC DNA]</scope>
    <source>
        <strain evidence="3">skT53</strain>
    </source>
</reference>
<organism evidence="2 3">
    <name type="scientific">Effusibacillus dendaii</name>
    <dbReference type="NCBI Taxonomy" id="2743772"/>
    <lineage>
        <taxon>Bacteria</taxon>
        <taxon>Bacillati</taxon>
        <taxon>Bacillota</taxon>
        <taxon>Bacilli</taxon>
        <taxon>Bacillales</taxon>
        <taxon>Alicyclobacillaceae</taxon>
        <taxon>Effusibacillus</taxon>
    </lineage>
</organism>
<accession>A0A7I8DGQ1</accession>
<dbReference type="InterPro" id="IPR001223">
    <property type="entry name" value="Glyco_hydro18_cat"/>
</dbReference>
<dbReference type="AlphaFoldDB" id="A0A7I8DGQ1"/>